<dbReference type="VEuPathDB" id="FungiDB:PC9H_008381"/>
<dbReference type="RefSeq" id="XP_036629322.1">
    <property type="nucleotide sequence ID" value="XM_036777894.1"/>
</dbReference>
<evidence type="ECO:0000313" key="2">
    <source>
        <dbReference type="EMBL" id="KAF7426018.1"/>
    </source>
</evidence>
<protein>
    <submittedName>
        <fullName evidence="2">Uncharacterized protein</fullName>
    </submittedName>
</protein>
<evidence type="ECO:0000313" key="3">
    <source>
        <dbReference type="Proteomes" id="UP000623687"/>
    </source>
</evidence>
<feature type="compositionally biased region" description="Pro residues" evidence="1">
    <location>
        <begin position="111"/>
        <end position="123"/>
    </location>
</feature>
<feature type="compositionally biased region" description="Basic and acidic residues" evidence="1">
    <location>
        <begin position="377"/>
        <end position="387"/>
    </location>
</feature>
<feature type="compositionally biased region" description="Acidic residues" evidence="1">
    <location>
        <begin position="84"/>
        <end position="101"/>
    </location>
</feature>
<dbReference type="Proteomes" id="UP000623687">
    <property type="component" value="Unassembled WGS sequence"/>
</dbReference>
<reference evidence="2" key="1">
    <citation type="submission" date="2019-07" db="EMBL/GenBank/DDBJ databases">
        <authorList>
            <person name="Palmer J.M."/>
        </authorList>
    </citation>
    <scope>NUCLEOTIDE SEQUENCE</scope>
    <source>
        <strain evidence="2">PC9</strain>
    </source>
</reference>
<dbReference type="AlphaFoldDB" id="A0A8H7DRK4"/>
<feature type="compositionally biased region" description="Polar residues" evidence="1">
    <location>
        <begin position="210"/>
        <end position="227"/>
    </location>
</feature>
<keyword evidence="3" id="KW-1185">Reference proteome</keyword>
<feature type="region of interest" description="Disordered" evidence="1">
    <location>
        <begin position="1"/>
        <end position="123"/>
    </location>
</feature>
<feature type="region of interest" description="Disordered" evidence="1">
    <location>
        <begin position="203"/>
        <end position="233"/>
    </location>
</feature>
<organism evidence="2 3">
    <name type="scientific">Pleurotus ostreatus</name>
    <name type="common">Oyster mushroom</name>
    <name type="synonym">White-rot fungus</name>
    <dbReference type="NCBI Taxonomy" id="5322"/>
    <lineage>
        <taxon>Eukaryota</taxon>
        <taxon>Fungi</taxon>
        <taxon>Dikarya</taxon>
        <taxon>Basidiomycota</taxon>
        <taxon>Agaricomycotina</taxon>
        <taxon>Agaricomycetes</taxon>
        <taxon>Agaricomycetidae</taxon>
        <taxon>Agaricales</taxon>
        <taxon>Pleurotineae</taxon>
        <taxon>Pleurotaceae</taxon>
        <taxon>Pleurotus</taxon>
    </lineage>
</organism>
<evidence type="ECO:0000256" key="1">
    <source>
        <dbReference type="SAM" id="MobiDB-lite"/>
    </source>
</evidence>
<dbReference type="OrthoDB" id="2921613at2759"/>
<feature type="compositionally biased region" description="Low complexity" evidence="1">
    <location>
        <begin position="395"/>
        <end position="409"/>
    </location>
</feature>
<accession>A0A8H7DRK4</accession>
<proteinExistence type="predicted"/>
<sequence length="504" mass="56383">MTREADFMATSGDELMGGHSNSGCSDDGANELPPRPTSRLGFNGSDDEDDDDDDDDVEPQRNRAGSVFEWTLGLFTATQTNPDNDGDANLDSSDSDEEDAGADYGSELLLFPPPPRPSLERSPPPEYCPPQPMQFDEVAHFSCLPSPLSPCYLVEPYPSRPKSPVLPRHDHRHHGRSHNALLHFKWFWSMREEEWQDHELDAQEADKLSRSPTTRQSLPSLTKTSFQKSKKLKQASRFSPLSIHPRRGDVLALRDPYCALVDRCFAELPMWTMAKTLWMFDLQMGLEISSHRKSDSDSSDDSEYSAGCAIRTRDARALSTSSGASDDSDVTLVESDIDVDEDMEPVEETTLNEMADTSVSVESPPDAFLSAETSSSKGRDASDDIIHKPHPPSSPKSSPKSSRVSLSSHTKSRFASRPPYFNPSFPSVARSLGYHHKSRSMGWETDWYRRWDLLTDIIRLDRDYSSRQSASPKASCSSLSDTSRRFFFAVDDEGDEDRSFRTVS</sequence>
<dbReference type="EMBL" id="JACETU010000006">
    <property type="protein sequence ID" value="KAF7426018.1"/>
    <property type="molecule type" value="Genomic_DNA"/>
</dbReference>
<name>A0A8H7DRK4_PLEOS</name>
<feature type="compositionally biased region" description="Acidic residues" evidence="1">
    <location>
        <begin position="335"/>
        <end position="347"/>
    </location>
</feature>
<gene>
    <name evidence="2" type="ORF">PC9H_008381</name>
</gene>
<comment type="caution">
    <text evidence="2">The sequence shown here is derived from an EMBL/GenBank/DDBJ whole genome shotgun (WGS) entry which is preliminary data.</text>
</comment>
<feature type="region of interest" description="Disordered" evidence="1">
    <location>
        <begin position="315"/>
        <end position="415"/>
    </location>
</feature>
<feature type="compositionally biased region" description="Acidic residues" evidence="1">
    <location>
        <begin position="45"/>
        <end position="57"/>
    </location>
</feature>
<dbReference type="GeneID" id="59378199"/>
<feature type="compositionally biased region" description="Polar residues" evidence="1">
    <location>
        <begin position="349"/>
        <end position="361"/>
    </location>
</feature>